<comment type="caution">
    <text evidence="23">The sequence shown here is derived from an EMBL/GenBank/DDBJ whole genome shotgun (WGS) entry which is preliminary data.</text>
</comment>
<dbReference type="OrthoDB" id="408303at2759"/>
<evidence type="ECO:0000256" key="11">
    <source>
        <dbReference type="ARBA" id="ARBA00026103"/>
    </source>
</evidence>
<dbReference type="CDD" id="cd03427">
    <property type="entry name" value="NUDIX_MTH1_Nudt1"/>
    <property type="match status" value="1"/>
</dbReference>
<keyword evidence="25" id="KW-1185">Reference proteome</keyword>
<evidence type="ECO:0000313" key="24">
    <source>
        <dbReference type="EMBL" id="CAL4770709.1"/>
    </source>
</evidence>
<evidence type="ECO:0000256" key="19">
    <source>
        <dbReference type="ARBA" id="ARBA00048894"/>
    </source>
</evidence>
<dbReference type="Pfam" id="PF00293">
    <property type="entry name" value="NUDIX"/>
    <property type="match status" value="1"/>
</dbReference>
<dbReference type="GO" id="GO:0008413">
    <property type="term" value="F:8-oxo-7,8-dihydroguanosine triphosphate pyrophosphatase activity"/>
    <property type="evidence" value="ECO:0007669"/>
    <property type="project" value="InterPro"/>
</dbReference>
<comment type="catalytic activity">
    <reaction evidence="7">
        <text>8-oxo-dATP + H2O = 8-oxo-dAMP + diphosphate + H(+)</text>
        <dbReference type="Rhea" id="RHEA:65396"/>
        <dbReference type="ChEBI" id="CHEBI:15377"/>
        <dbReference type="ChEBI" id="CHEBI:15378"/>
        <dbReference type="ChEBI" id="CHEBI:33019"/>
        <dbReference type="ChEBI" id="CHEBI:71361"/>
        <dbReference type="ChEBI" id="CHEBI:172871"/>
    </reaction>
    <physiologicalReaction direction="left-to-right" evidence="7">
        <dbReference type="Rhea" id="RHEA:65397"/>
    </physiologicalReaction>
</comment>
<dbReference type="InterPro" id="IPR003563">
    <property type="entry name" value="8ODP"/>
</dbReference>
<comment type="catalytic activity">
    <reaction evidence="19">
        <text>O(6)-methyl-dGTP + H2O = O(6)-methyl-dGMP + diphosphate + H(+)</text>
        <dbReference type="Rhea" id="RHEA:67600"/>
        <dbReference type="ChEBI" id="CHEBI:15377"/>
        <dbReference type="ChEBI" id="CHEBI:15378"/>
        <dbReference type="ChEBI" id="CHEBI:33019"/>
        <dbReference type="ChEBI" id="CHEBI:169974"/>
        <dbReference type="ChEBI" id="CHEBI:169975"/>
    </reaction>
    <physiologicalReaction direction="left-to-right" evidence="19">
        <dbReference type="Rhea" id="RHEA:67601"/>
    </physiologicalReaction>
</comment>
<evidence type="ECO:0000259" key="22">
    <source>
        <dbReference type="PROSITE" id="PS51462"/>
    </source>
</evidence>
<dbReference type="PANTHER" id="PTHR43758:SF2">
    <property type="entry name" value="OXIDIZED PURINE NUCLEOSIDE TRIPHOSPHATE HYDROLASE"/>
    <property type="match status" value="1"/>
</dbReference>
<comment type="catalytic activity">
    <reaction evidence="18">
        <text>N(6)-methyl-ATP + H2O = N(6)-methyl-AMP + diphosphate + H(+)</text>
        <dbReference type="Rhea" id="RHEA:67608"/>
        <dbReference type="ChEBI" id="CHEBI:15377"/>
        <dbReference type="ChEBI" id="CHEBI:15378"/>
        <dbReference type="ChEBI" id="CHEBI:33019"/>
        <dbReference type="ChEBI" id="CHEBI:144842"/>
        <dbReference type="ChEBI" id="CHEBI:172873"/>
    </reaction>
    <physiologicalReaction direction="left-to-right" evidence="18">
        <dbReference type="Rhea" id="RHEA:67609"/>
    </physiologicalReaction>
</comment>
<organism evidence="23">
    <name type="scientific">Cladocopium goreaui</name>
    <dbReference type="NCBI Taxonomy" id="2562237"/>
    <lineage>
        <taxon>Eukaryota</taxon>
        <taxon>Sar</taxon>
        <taxon>Alveolata</taxon>
        <taxon>Dinophyceae</taxon>
        <taxon>Suessiales</taxon>
        <taxon>Symbiodiniaceae</taxon>
        <taxon>Cladocopium</taxon>
    </lineage>
</organism>
<evidence type="ECO:0000256" key="3">
    <source>
        <dbReference type="ARBA" id="ARBA00011245"/>
    </source>
</evidence>
<evidence type="ECO:0000256" key="18">
    <source>
        <dbReference type="ARBA" id="ARBA00048002"/>
    </source>
</evidence>
<dbReference type="PROSITE" id="PS51462">
    <property type="entry name" value="NUDIX"/>
    <property type="match status" value="1"/>
</dbReference>
<dbReference type="Gene3D" id="3.90.79.10">
    <property type="entry name" value="Nucleoside Triphosphate Pyrophosphohydrolase"/>
    <property type="match status" value="1"/>
</dbReference>
<comment type="catalytic activity">
    <reaction evidence="20">
        <text>N(6)-methyl-dATP + H2O = N(6)-methyl-dAMP + diphosphate + H(+)</text>
        <dbReference type="Rhea" id="RHEA:67604"/>
        <dbReference type="ChEBI" id="CHEBI:15377"/>
        <dbReference type="ChEBI" id="CHEBI:15378"/>
        <dbReference type="ChEBI" id="CHEBI:33019"/>
        <dbReference type="ChEBI" id="CHEBI:169976"/>
        <dbReference type="ChEBI" id="CHEBI:172872"/>
    </reaction>
    <physiologicalReaction direction="left-to-right" evidence="20">
        <dbReference type="Rhea" id="RHEA:67605"/>
    </physiologicalReaction>
</comment>
<accession>A0A9P1C293</accession>
<dbReference type="EMBL" id="CAMXCT010000799">
    <property type="protein sequence ID" value="CAI3983397.1"/>
    <property type="molecule type" value="Genomic_DNA"/>
</dbReference>
<evidence type="ECO:0000256" key="21">
    <source>
        <dbReference type="ARBA" id="ARBA00053094"/>
    </source>
</evidence>
<comment type="cofactor">
    <cofactor evidence="1">
        <name>Mg(2+)</name>
        <dbReference type="ChEBI" id="CHEBI:18420"/>
    </cofactor>
</comment>
<dbReference type="EC" id="3.6.1.56" evidence="11"/>
<keyword evidence="6" id="KW-0460">Magnesium</keyword>
<dbReference type="EMBL" id="CAMXCT020000799">
    <property type="protein sequence ID" value="CAL1136772.1"/>
    <property type="molecule type" value="Genomic_DNA"/>
</dbReference>
<dbReference type="PRINTS" id="PR01403">
    <property type="entry name" value="8OXTPHPHTASE"/>
</dbReference>
<comment type="subunit">
    <text evidence="3">Monomer.</text>
</comment>
<evidence type="ECO:0000256" key="16">
    <source>
        <dbReference type="ARBA" id="ARBA00031927"/>
    </source>
</evidence>
<dbReference type="GO" id="GO:0046872">
    <property type="term" value="F:metal ion binding"/>
    <property type="evidence" value="ECO:0007669"/>
    <property type="project" value="UniProtKB-KW"/>
</dbReference>
<evidence type="ECO:0000256" key="4">
    <source>
        <dbReference type="ARBA" id="ARBA00022723"/>
    </source>
</evidence>
<dbReference type="GO" id="GO:0008828">
    <property type="term" value="F:dATP diphosphatase activity"/>
    <property type="evidence" value="ECO:0007669"/>
    <property type="project" value="UniProtKB-EC"/>
</dbReference>
<sequence>MQSREKSVLTLIYPRRPSESLVLLGLKKRGFGEGKFNGFGGKLESGETLEESAVRELKEECGLVSKLADLKWRGCLTYIYNTKPKAMEVNVFDLQNWEGDPIETEEMKPRWFEHQAVPLSSMWADDEFWLLQYLEGGLQTPFIGRFRFKNHEGPESWDILEHNIASLVPASVPRDIGGSESGAAMVASTVSFLNAPSARPLESFIRYHLSKGFARILIFIDSAEDLAALDVVRRFPALRVLHKIRGPDLLKEQSVKSPDTFGAMSNFFNEVSARQLLDAELALQMAPELGCRWLLYLDSDELFYTKEASVVPHFQYLERSGIQQMSYLNHEGVPEKAETEDYFATVTLFKQHHFAVPLSAQARSALRFWMDRSKRGQYFLFYDNGKSACRTDCHANPKNQHIWQLPPGSTSCTALADPRHMDVDGFVDCPDPCILHFPVCGLSWLTGKYRTLGRFPDKWLGKVNLSESFHKDARDLAESCSALEDLFMQEVLLEDKSEVGRQLEARTCMRILDHAELLDAEARASAVETESEKTILPLADASLIGIEKGWILSKAMKYL</sequence>
<comment type="catalytic activity">
    <reaction evidence="9">
        <text>8-oxo-dGTP + H2O = 8-oxo-dGMP + diphosphate + H(+)</text>
        <dbReference type="Rhea" id="RHEA:31575"/>
        <dbReference type="ChEBI" id="CHEBI:15377"/>
        <dbReference type="ChEBI" id="CHEBI:15378"/>
        <dbReference type="ChEBI" id="CHEBI:33019"/>
        <dbReference type="ChEBI" id="CHEBI:63224"/>
        <dbReference type="ChEBI" id="CHEBI:77896"/>
    </reaction>
    <physiologicalReaction direction="left-to-right" evidence="9">
        <dbReference type="Rhea" id="RHEA:31576"/>
    </physiologicalReaction>
</comment>
<evidence type="ECO:0000256" key="1">
    <source>
        <dbReference type="ARBA" id="ARBA00001946"/>
    </source>
</evidence>
<dbReference type="AlphaFoldDB" id="A0A9P1C293"/>
<comment type="function">
    <text evidence="21">Oxidized purine nucleoside triphosphate hydrolase which is a prominent sanitizer of the oxidized nucleotide pool. Catalyzes the hydrolysis of 2-oxo-dATP (2-hydroxy-dATP) into 2-oxo-dAMP. Also has a significant hydrolase activity toward 2-oxo-ATP, 8-oxo-dGTP and 8-oxo-dATP. Through the hydrolysis of oxidized purine nucleoside triphosphates, prevents their incorporation into DNA and the subsequent transversions A:T to C:G and G:C to T:A. Also catalyzes the hydrolysis of methylated purine nucleoside triphosphate preventing their integration into DNA. Through this antimutagenic activity protects cells from oxidative stress.</text>
</comment>
<dbReference type="Proteomes" id="UP001152797">
    <property type="component" value="Unassembled WGS sequence"/>
</dbReference>
<evidence type="ECO:0000256" key="9">
    <source>
        <dbReference type="ARBA" id="ARBA00024486"/>
    </source>
</evidence>
<evidence type="ECO:0000256" key="20">
    <source>
        <dbReference type="ARBA" id="ARBA00049032"/>
    </source>
</evidence>
<dbReference type="SUPFAM" id="SSF55811">
    <property type="entry name" value="Nudix"/>
    <property type="match status" value="1"/>
</dbReference>
<comment type="catalytic activity">
    <reaction evidence="10">
        <text>2-oxo-ATP + H2O = 2-oxo-AMP + diphosphate + H(+)</text>
        <dbReference type="Rhea" id="RHEA:67392"/>
        <dbReference type="ChEBI" id="CHEBI:15377"/>
        <dbReference type="ChEBI" id="CHEBI:15378"/>
        <dbReference type="ChEBI" id="CHEBI:33019"/>
        <dbReference type="ChEBI" id="CHEBI:71395"/>
        <dbReference type="ChEBI" id="CHEBI:172878"/>
    </reaction>
    <physiologicalReaction direction="left-to-right" evidence="10">
        <dbReference type="Rhea" id="RHEA:67393"/>
    </physiologicalReaction>
</comment>
<dbReference type="PANTHER" id="PTHR43758">
    <property type="entry name" value="7,8-DIHYDRO-8-OXOGUANINE TRIPHOSPHATASE"/>
    <property type="match status" value="1"/>
</dbReference>
<reference evidence="23" key="1">
    <citation type="submission" date="2022-10" db="EMBL/GenBank/DDBJ databases">
        <authorList>
            <person name="Chen Y."/>
            <person name="Dougan E. K."/>
            <person name="Chan C."/>
            <person name="Rhodes N."/>
            <person name="Thang M."/>
        </authorList>
    </citation>
    <scope>NUCLEOTIDE SEQUENCE</scope>
</reference>
<evidence type="ECO:0000256" key="2">
    <source>
        <dbReference type="ARBA" id="ARBA00005582"/>
    </source>
</evidence>
<name>A0A9P1C293_9DINO</name>
<reference evidence="24 25" key="2">
    <citation type="submission" date="2024-05" db="EMBL/GenBank/DDBJ databases">
        <authorList>
            <person name="Chen Y."/>
            <person name="Shah S."/>
            <person name="Dougan E. K."/>
            <person name="Thang M."/>
            <person name="Chan C."/>
        </authorList>
    </citation>
    <scope>NUCLEOTIDE SEQUENCE [LARGE SCALE GENOMIC DNA]</scope>
</reference>
<evidence type="ECO:0000256" key="10">
    <source>
        <dbReference type="ARBA" id="ARBA00024596"/>
    </source>
</evidence>
<dbReference type="InterPro" id="IPR015797">
    <property type="entry name" value="NUDIX_hydrolase-like_dom_sf"/>
</dbReference>
<evidence type="ECO:0000256" key="7">
    <source>
        <dbReference type="ARBA" id="ARBA00024448"/>
    </source>
</evidence>
<evidence type="ECO:0000256" key="13">
    <source>
        <dbReference type="ARBA" id="ARBA00029673"/>
    </source>
</evidence>
<dbReference type="InterPro" id="IPR000086">
    <property type="entry name" value="NUDIX_hydrolase_dom"/>
</dbReference>
<feature type="domain" description="Nudix hydrolase" evidence="22">
    <location>
        <begin position="3"/>
        <end position="138"/>
    </location>
</feature>
<dbReference type="GO" id="GO:0042262">
    <property type="term" value="P:DNA protection"/>
    <property type="evidence" value="ECO:0007669"/>
    <property type="project" value="InterPro"/>
</dbReference>
<evidence type="ECO:0000313" key="25">
    <source>
        <dbReference type="Proteomes" id="UP001152797"/>
    </source>
</evidence>
<keyword evidence="5" id="KW-0378">Hydrolase</keyword>
<evidence type="ECO:0000256" key="15">
    <source>
        <dbReference type="ARBA" id="ARBA00030682"/>
    </source>
</evidence>
<evidence type="ECO:0000256" key="6">
    <source>
        <dbReference type="ARBA" id="ARBA00022842"/>
    </source>
</evidence>
<evidence type="ECO:0000256" key="12">
    <source>
        <dbReference type="ARBA" id="ARBA00026218"/>
    </source>
</evidence>
<evidence type="ECO:0000256" key="8">
    <source>
        <dbReference type="ARBA" id="ARBA00024459"/>
    </source>
</evidence>
<keyword evidence="4" id="KW-0479">Metal-binding</keyword>
<gene>
    <name evidence="23" type="ORF">C1SCF055_LOCUS11014</name>
</gene>
<comment type="similarity">
    <text evidence="2">Belongs to the Nudix hydrolase family.</text>
</comment>
<evidence type="ECO:0000256" key="5">
    <source>
        <dbReference type="ARBA" id="ARBA00022801"/>
    </source>
</evidence>
<dbReference type="GO" id="GO:0005737">
    <property type="term" value="C:cytoplasm"/>
    <property type="evidence" value="ECO:0007669"/>
    <property type="project" value="TreeGrafter"/>
</dbReference>
<proteinExistence type="inferred from homology"/>
<protein>
    <recommendedName>
        <fullName evidence="12">Oxidized purine nucleoside triphosphate hydrolase</fullName>
        <ecNumber evidence="11">3.6.1.56</ecNumber>
    </recommendedName>
    <alternativeName>
        <fullName evidence="16">2-hydroxy-dATP diphosphatase</fullName>
    </alternativeName>
    <alternativeName>
        <fullName evidence="15">7,8-dihydro-8-oxoguanine triphosphatase</fullName>
    </alternativeName>
    <alternativeName>
        <fullName evidence="14">8-oxo-dGTPase</fullName>
    </alternativeName>
    <alternativeName>
        <fullName evidence="17">Methylated purine nucleoside triphosphate hydrolase</fullName>
    </alternativeName>
    <alternativeName>
        <fullName evidence="13">Nucleoside diphosphate-linked moiety X motif 1</fullName>
    </alternativeName>
</protein>
<evidence type="ECO:0000256" key="14">
    <source>
        <dbReference type="ARBA" id="ARBA00030634"/>
    </source>
</evidence>
<comment type="catalytic activity">
    <reaction evidence="8">
        <text>2-oxo-dATP + H2O = 2-oxo-dAMP + diphosphate + H(+)</text>
        <dbReference type="Rhea" id="RHEA:31583"/>
        <dbReference type="ChEBI" id="CHEBI:15377"/>
        <dbReference type="ChEBI" id="CHEBI:15378"/>
        <dbReference type="ChEBI" id="CHEBI:33019"/>
        <dbReference type="ChEBI" id="CHEBI:63212"/>
        <dbReference type="ChEBI" id="CHEBI:77897"/>
        <dbReference type="EC" id="3.6.1.56"/>
    </reaction>
    <physiologicalReaction direction="left-to-right" evidence="8">
        <dbReference type="Rhea" id="RHEA:31584"/>
    </physiologicalReaction>
</comment>
<evidence type="ECO:0000256" key="17">
    <source>
        <dbReference type="ARBA" id="ARBA00032071"/>
    </source>
</evidence>
<evidence type="ECO:0000313" key="23">
    <source>
        <dbReference type="EMBL" id="CAI3983397.1"/>
    </source>
</evidence>
<dbReference type="EMBL" id="CAMXCT030000799">
    <property type="protein sequence ID" value="CAL4770709.1"/>
    <property type="molecule type" value="Genomic_DNA"/>
</dbReference>